<organism evidence="1 3">
    <name type="scientific">Duganella violaceipulchra</name>
    <dbReference type="NCBI Taxonomy" id="2849652"/>
    <lineage>
        <taxon>Bacteria</taxon>
        <taxon>Pseudomonadati</taxon>
        <taxon>Pseudomonadota</taxon>
        <taxon>Betaproteobacteria</taxon>
        <taxon>Burkholderiales</taxon>
        <taxon>Oxalobacteraceae</taxon>
        <taxon>Telluria group</taxon>
        <taxon>Duganella</taxon>
    </lineage>
</organism>
<evidence type="ECO:0000313" key="1">
    <source>
        <dbReference type="EMBL" id="MBV6322510.1"/>
    </source>
</evidence>
<dbReference type="RefSeq" id="WP_217943278.1">
    <property type="nucleotide sequence ID" value="NZ_JAHTGR010000008.1"/>
</dbReference>
<gene>
    <name evidence="1" type="ORF">KVP70_16355</name>
    <name evidence="2" type="ORF">L1274_004464</name>
</gene>
<keyword evidence="4" id="KW-1185">Reference proteome</keyword>
<reference evidence="2" key="2">
    <citation type="submission" date="2022-03" db="EMBL/GenBank/DDBJ databases">
        <title>Genome Encyclopedia of Bacteria and Archaea VI: Functional Genomics of Type Strains.</title>
        <authorList>
            <person name="Whitman W."/>
        </authorList>
    </citation>
    <scope>NUCLEOTIDE SEQUENCE</scope>
    <source>
        <strain evidence="2">HSC-15S17</strain>
    </source>
</reference>
<sequence>MERLTGIRSPVQKASDVARHSGKEFAPVFRSLERLVQAIDQQMVANHDAGGKLIAQQKTPRPVAPPVPFKPSGLAQKLGVQRDAGPAGVAASTQRPLPPGAAAIPQTGSLRDIVVRMEALKEIQSHLRQACDMAPRQGEESASLFQSLQRELKVIDEKMMANAEAGQKFIVQRK</sequence>
<dbReference type="EMBL" id="JAHTGR010000008">
    <property type="protein sequence ID" value="MBV6322510.1"/>
    <property type="molecule type" value="Genomic_DNA"/>
</dbReference>
<accession>A0AA41L8T2</accession>
<dbReference type="Proteomes" id="UP001162889">
    <property type="component" value="Unassembled WGS sequence"/>
</dbReference>
<proteinExistence type="predicted"/>
<evidence type="ECO:0000313" key="3">
    <source>
        <dbReference type="Proteomes" id="UP001155901"/>
    </source>
</evidence>
<dbReference type="Proteomes" id="UP001155901">
    <property type="component" value="Unassembled WGS sequence"/>
</dbReference>
<name>A0AA41L8T2_9BURK</name>
<evidence type="ECO:0000313" key="2">
    <source>
        <dbReference type="EMBL" id="MCP2010722.1"/>
    </source>
</evidence>
<evidence type="ECO:0000313" key="4">
    <source>
        <dbReference type="Proteomes" id="UP001162889"/>
    </source>
</evidence>
<reference evidence="1" key="1">
    <citation type="submission" date="2021-07" db="EMBL/GenBank/DDBJ databases">
        <title>Characterization of violacein-producing bacteria and related species.</title>
        <authorList>
            <person name="Wilson H.S."/>
            <person name="De Leon M.E."/>
        </authorList>
    </citation>
    <scope>NUCLEOTIDE SEQUENCE</scope>
    <source>
        <strain evidence="1">HSC-15S17</strain>
    </source>
</reference>
<protein>
    <submittedName>
        <fullName evidence="1">Uncharacterized protein</fullName>
    </submittedName>
</protein>
<dbReference type="AlphaFoldDB" id="A0AA41L8T2"/>
<comment type="caution">
    <text evidence="1">The sequence shown here is derived from an EMBL/GenBank/DDBJ whole genome shotgun (WGS) entry which is preliminary data.</text>
</comment>
<dbReference type="EMBL" id="JALJZU010000009">
    <property type="protein sequence ID" value="MCP2010722.1"/>
    <property type="molecule type" value="Genomic_DNA"/>
</dbReference>